<organism evidence="12 13">
    <name type="scientific">Globodera rostochiensis</name>
    <name type="common">Golden nematode worm</name>
    <name type="synonym">Heterodera rostochiensis</name>
    <dbReference type="NCBI Taxonomy" id="31243"/>
    <lineage>
        <taxon>Eukaryota</taxon>
        <taxon>Metazoa</taxon>
        <taxon>Ecdysozoa</taxon>
        <taxon>Nematoda</taxon>
        <taxon>Chromadorea</taxon>
        <taxon>Rhabditida</taxon>
        <taxon>Tylenchina</taxon>
        <taxon>Tylenchomorpha</taxon>
        <taxon>Tylenchoidea</taxon>
        <taxon>Heteroderidae</taxon>
        <taxon>Heteroderinae</taxon>
        <taxon>Globodera</taxon>
    </lineage>
</organism>
<keyword evidence="5" id="KW-0802">TPR repeat</keyword>
<keyword evidence="6 10" id="KW-0067">ATP-binding</keyword>
<keyword evidence="3" id="KW-0677">Repeat</keyword>
<dbReference type="GO" id="GO:0016020">
    <property type="term" value="C:membrane"/>
    <property type="evidence" value="ECO:0007669"/>
    <property type="project" value="UniProtKB-SubCell"/>
</dbReference>
<dbReference type="InterPro" id="IPR036597">
    <property type="entry name" value="Fido-like_dom_sf"/>
</dbReference>
<proteinExistence type="predicted"/>
<feature type="active site" evidence="9">
    <location>
        <position position="157"/>
    </location>
</feature>
<dbReference type="InterPro" id="IPR003812">
    <property type="entry name" value="Fido"/>
</dbReference>
<dbReference type="PANTHER" id="PTHR13504">
    <property type="entry name" value="FIDO DOMAIN-CONTAINING PROTEIN DDB_G0283145"/>
    <property type="match status" value="1"/>
</dbReference>
<sequence>MYFSVPVTEDGAEEDMTARMLVKKLGLEVKKEVEEKDAITLESCGRCFYPPQRRTRPACCRGCPPTYDVSVGDVFDPMDWDETILQLHKSILGRHVGAGVLRTHDVSVGDDFDVMDWDEVPAEMDKFVSWLDAEMKAGAMSAAEFAAHASHRFLFIHPFCDGNGRTSRLIINMIMERRGFEPLILPEETRDEYYDVLKEASDKKDLVPYIKFISFHQQCCQ</sequence>
<evidence type="ECO:0000256" key="4">
    <source>
        <dbReference type="ARBA" id="ARBA00022741"/>
    </source>
</evidence>
<keyword evidence="12" id="KW-1185">Reference proteome</keyword>
<feature type="domain" description="Fido" evidence="11">
    <location>
        <begin position="79"/>
        <end position="215"/>
    </location>
</feature>
<keyword evidence="8" id="KW-0472">Membrane</keyword>
<evidence type="ECO:0000256" key="8">
    <source>
        <dbReference type="ARBA" id="ARBA00023136"/>
    </source>
</evidence>
<keyword evidence="7" id="KW-1133">Transmembrane helix</keyword>
<comment type="subcellular location">
    <subcellularLocation>
        <location evidence="1">Membrane</location>
        <topology evidence="1">Single-pass membrane protein</topology>
    </subcellularLocation>
</comment>
<evidence type="ECO:0000256" key="6">
    <source>
        <dbReference type="ARBA" id="ARBA00022840"/>
    </source>
</evidence>
<feature type="binding site" evidence="10">
    <location>
        <begin position="161"/>
        <end position="168"/>
    </location>
    <ligand>
        <name>ATP</name>
        <dbReference type="ChEBI" id="CHEBI:30616"/>
    </ligand>
</feature>
<reference evidence="13" key="1">
    <citation type="submission" date="2022-11" db="UniProtKB">
        <authorList>
            <consortium name="WormBaseParasite"/>
        </authorList>
    </citation>
    <scope>IDENTIFICATION</scope>
</reference>
<dbReference type="InterPro" id="IPR040198">
    <property type="entry name" value="Fido_containing"/>
</dbReference>
<evidence type="ECO:0000313" key="13">
    <source>
        <dbReference type="WBParaSite" id="Gr19_v10_g9028.t1"/>
    </source>
</evidence>
<evidence type="ECO:0000256" key="2">
    <source>
        <dbReference type="ARBA" id="ARBA00022692"/>
    </source>
</evidence>
<dbReference type="SUPFAM" id="SSF140931">
    <property type="entry name" value="Fic-like"/>
    <property type="match status" value="1"/>
</dbReference>
<dbReference type="AlphaFoldDB" id="A0A914IE16"/>
<keyword evidence="2" id="KW-0812">Transmembrane</keyword>
<dbReference type="WBParaSite" id="Gr19_v10_g9028.t1">
    <property type="protein sequence ID" value="Gr19_v10_g9028.t1"/>
    <property type="gene ID" value="Gr19_v10_g9028"/>
</dbReference>
<dbReference type="Pfam" id="PF02661">
    <property type="entry name" value="Fic"/>
    <property type="match status" value="1"/>
</dbReference>
<evidence type="ECO:0000256" key="10">
    <source>
        <dbReference type="PIRSR" id="PIRSR640198-2"/>
    </source>
</evidence>
<dbReference type="GO" id="GO:0005524">
    <property type="term" value="F:ATP binding"/>
    <property type="evidence" value="ECO:0007669"/>
    <property type="project" value="UniProtKB-KW"/>
</dbReference>
<keyword evidence="4 10" id="KW-0547">Nucleotide-binding</keyword>
<evidence type="ECO:0000259" key="11">
    <source>
        <dbReference type="PROSITE" id="PS51459"/>
    </source>
</evidence>
<dbReference type="Proteomes" id="UP000887572">
    <property type="component" value="Unplaced"/>
</dbReference>
<name>A0A914IE16_GLORO</name>
<feature type="binding site" evidence="10">
    <location>
        <begin position="193"/>
        <end position="194"/>
    </location>
    <ligand>
        <name>ATP</name>
        <dbReference type="ChEBI" id="CHEBI:30616"/>
    </ligand>
</feature>
<accession>A0A914IE16</accession>
<evidence type="ECO:0000313" key="12">
    <source>
        <dbReference type="Proteomes" id="UP000887572"/>
    </source>
</evidence>
<protein>
    <submittedName>
        <fullName evidence="13">Fido domain-containing protein</fullName>
    </submittedName>
</protein>
<dbReference type="Gene3D" id="1.10.3290.10">
    <property type="entry name" value="Fido-like domain"/>
    <property type="match status" value="1"/>
</dbReference>
<evidence type="ECO:0000256" key="3">
    <source>
        <dbReference type="ARBA" id="ARBA00022737"/>
    </source>
</evidence>
<dbReference type="PROSITE" id="PS51459">
    <property type="entry name" value="FIDO"/>
    <property type="match status" value="1"/>
</dbReference>
<evidence type="ECO:0000256" key="7">
    <source>
        <dbReference type="ARBA" id="ARBA00022989"/>
    </source>
</evidence>
<evidence type="ECO:0000256" key="9">
    <source>
        <dbReference type="PIRSR" id="PIRSR640198-1"/>
    </source>
</evidence>
<evidence type="ECO:0000256" key="1">
    <source>
        <dbReference type="ARBA" id="ARBA00004167"/>
    </source>
</evidence>
<dbReference type="PANTHER" id="PTHR13504:SF34">
    <property type="entry name" value="PROTEIN ADENYLYLTRANSFERASE FICD"/>
    <property type="match status" value="1"/>
</dbReference>
<evidence type="ECO:0000256" key="5">
    <source>
        <dbReference type="ARBA" id="ARBA00022803"/>
    </source>
</evidence>